<keyword evidence="2" id="KW-0732">Signal</keyword>
<evidence type="ECO:0000256" key="1">
    <source>
        <dbReference type="ARBA" id="ARBA00004418"/>
    </source>
</evidence>
<gene>
    <name evidence="7" type="ORF">SAMN04488561_1098</name>
</gene>
<evidence type="ECO:0000313" key="7">
    <source>
        <dbReference type="EMBL" id="SEE36343.1"/>
    </source>
</evidence>
<sequence length="1140" mass="121236">MQRSTSRRSIRRRVHAITGAAVTLAVVGTGLLSVPAAASDMSDLGELLDLTRPELAGVAAELAAGDEAGAADQLKAYYAGRTGIAFPTPGAAGVGDATADELAAGIFRFGAETRDFYDDAEQRIDVDWQDTWGGTEAAPGGAQVLMSDLAFMPTLASAYVNESDPQRRAAYAKAWMEISLDFFADNPSWPQVRNLSAGKRLNQLISAFSVFRTEPATDAGDLVTYLSGVHETTDFLTQVLQIHVGNNWYVSMARSIYFAAVYLPEFRASSGWESFAVRSVERFLRAYVQSDGVYREPAFNYQAYVADLINSMTGVADANGRKLPDALIQAADWIADVMFATRQPNLEPAQIGDTPNIDAGRSAIRATGERHSWSDFTWVASGRTAGTPPTLGSTLYPISFAVQRSGWDADAQYLLINNHNSSYTASHRHPDDLSLVMSAYGRPLIVDSGVGDYSATPTNDWMRRTTEAHNTVEVDRKPQAAGVTRAMSLWRSNAGLDVYRGQAMGYQPVAHDRVVYFVKPGFWVVSDDLTGDTAAHDYRQLWHFPGDPVTVDPATNVATVGFDTVPGATPVAGVQLVPVTPAGAEVTPSVHENGAVRVGEDVLTDVDYLSYDWSATGATGLDTIVFPGSAGRAPSVTATRIELPGVDHSVATAMEIDLPHSTGRFYLSREATPSSREFGNAATDAETAYLERAGHDRLTRYALTRGSSLVDGGDTVLDASAVVSDVSVELRGATARISLGDPFTGTLTINAPTARVVKVNDTPTAFTRTGDLVTVTVEPAFAPAPVLDEEFEDASLDRTVHGFDGGLEGWTPVQGSWGLGGDPSNAKLAQTSSADMQSFAMLQDVPDDVIVSADIVPGTSNQATARTGLAFRYHDSRNYYRANVLTTSTGAKLQLVKVYNGTSTLLAETDVALDNDAEYTLTVSAVGRHLVATVGDTSISANDGQLPTGGAAAYTHRRAATFDDITISEALDQANWRGIGGQATVSSGQLTLTPVDGRAHVLAESTLPARFSQQCDYVAETTVTINGVGTAGISLRDTSDSYGYRIHIGRTSSGSRYASIIREAHRSGPVTVATVSLGDPLNGPVRLGAAVHGDRVTVTLNGVQILEGRDTVVRSGGVGLYATTQSTFDDFTVAQSCEDG</sequence>
<evidence type="ECO:0000256" key="2">
    <source>
        <dbReference type="ARBA" id="ARBA00022729"/>
    </source>
</evidence>
<protein>
    <submittedName>
        <fullName evidence="7">Heparinase II/III-like protein</fullName>
    </submittedName>
</protein>
<evidence type="ECO:0000256" key="4">
    <source>
        <dbReference type="ARBA" id="ARBA00023239"/>
    </source>
</evidence>
<comment type="subcellular location">
    <subcellularLocation>
        <location evidence="1">Periplasm</location>
    </subcellularLocation>
</comment>
<evidence type="ECO:0000259" key="5">
    <source>
        <dbReference type="Pfam" id="PF07940"/>
    </source>
</evidence>
<dbReference type="Gene3D" id="2.60.120.560">
    <property type="entry name" value="Exo-inulinase, domain 1"/>
    <property type="match status" value="2"/>
</dbReference>
<dbReference type="InterPro" id="IPR031680">
    <property type="entry name" value="Hepar_II_III_N"/>
</dbReference>
<keyword evidence="4" id="KW-0456">Lyase</keyword>
<dbReference type="EMBL" id="FNUC01000003">
    <property type="protein sequence ID" value="SEE36343.1"/>
    <property type="molecule type" value="Genomic_DNA"/>
</dbReference>
<accession>A0A1H5I7X9</accession>
<dbReference type="InterPro" id="IPR012480">
    <property type="entry name" value="Hepar_II_III_C"/>
</dbReference>
<evidence type="ECO:0000259" key="6">
    <source>
        <dbReference type="Pfam" id="PF16889"/>
    </source>
</evidence>
<dbReference type="Pfam" id="PF16889">
    <property type="entry name" value="Hepar_II_III_N"/>
    <property type="match status" value="1"/>
</dbReference>
<dbReference type="SUPFAM" id="SSF48230">
    <property type="entry name" value="Chondroitin AC/alginate lyase"/>
    <property type="match status" value="1"/>
</dbReference>
<keyword evidence="8" id="KW-1185">Reference proteome</keyword>
<dbReference type="STRING" id="561176.SAMN04488561_1098"/>
<dbReference type="AlphaFoldDB" id="A0A1H5I7X9"/>
<dbReference type="OrthoDB" id="99456at2"/>
<evidence type="ECO:0000256" key="3">
    <source>
        <dbReference type="ARBA" id="ARBA00022764"/>
    </source>
</evidence>
<dbReference type="Gene3D" id="1.50.10.100">
    <property type="entry name" value="Chondroitin AC/alginate lyase"/>
    <property type="match status" value="1"/>
</dbReference>
<organism evidence="7 8">
    <name type="scientific">Jiangella alba</name>
    <dbReference type="NCBI Taxonomy" id="561176"/>
    <lineage>
        <taxon>Bacteria</taxon>
        <taxon>Bacillati</taxon>
        <taxon>Actinomycetota</taxon>
        <taxon>Actinomycetes</taxon>
        <taxon>Jiangellales</taxon>
        <taxon>Jiangellaceae</taxon>
        <taxon>Jiangella</taxon>
    </lineage>
</organism>
<feature type="domain" description="Heparinase II/III-like C-terminal" evidence="5">
    <location>
        <begin position="419"/>
        <end position="547"/>
    </location>
</feature>
<dbReference type="PANTHER" id="PTHR39210:SF1">
    <property type="entry name" value="HEPARIN-SULFATE LYASE"/>
    <property type="match status" value="1"/>
</dbReference>
<dbReference type="Pfam" id="PF07940">
    <property type="entry name" value="Hepar_II_III_C"/>
    <property type="match status" value="1"/>
</dbReference>
<dbReference type="GO" id="GO:0016829">
    <property type="term" value="F:lyase activity"/>
    <property type="evidence" value="ECO:0007669"/>
    <property type="project" value="UniProtKB-KW"/>
</dbReference>
<dbReference type="Gene3D" id="2.70.98.70">
    <property type="match status" value="1"/>
</dbReference>
<proteinExistence type="predicted"/>
<reference evidence="8" key="1">
    <citation type="submission" date="2016-10" db="EMBL/GenBank/DDBJ databases">
        <authorList>
            <person name="Varghese N."/>
            <person name="Submissions S."/>
        </authorList>
    </citation>
    <scope>NUCLEOTIDE SEQUENCE [LARGE SCALE GENOMIC DNA]</scope>
    <source>
        <strain evidence="8">DSM 45237</strain>
    </source>
</reference>
<evidence type="ECO:0000313" key="8">
    <source>
        <dbReference type="Proteomes" id="UP000181980"/>
    </source>
</evidence>
<dbReference type="GO" id="GO:0042597">
    <property type="term" value="C:periplasmic space"/>
    <property type="evidence" value="ECO:0007669"/>
    <property type="project" value="UniProtKB-SubCell"/>
</dbReference>
<name>A0A1H5I7X9_9ACTN</name>
<dbReference type="Proteomes" id="UP000181980">
    <property type="component" value="Unassembled WGS sequence"/>
</dbReference>
<keyword evidence="3" id="KW-0574">Periplasm</keyword>
<dbReference type="RefSeq" id="WP_083288927.1">
    <property type="nucleotide sequence ID" value="NZ_FNUC01000003.1"/>
</dbReference>
<dbReference type="InterPro" id="IPR008929">
    <property type="entry name" value="Chondroitin_lyas"/>
</dbReference>
<feature type="domain" description="Heparin-sulfate lyase N-terminal" evidence="6">
    <location>
        <begin position="46"/>
        <end position="354"/>
    </location>
</feature>
<dbReference type="PANTHER" id="PTHR39210">
    <property type="entry name" value="HEPARIN-SULFATE LYASE"/>
    <property type="match status" value="1"/>
</dbReference>